<dbReference type="Pfam" id="PF07690">
    <property type="entry name" value="MFS_1"/>
    <property type="match status" value="1"/>
</dbReference>
<evidence type="ECO:0000313" key="6">
    <source>
        <dbReference type="EMBL" id="TDH59172.1"/>
    </source>
</evidence>
<organism evidence="6 7">
    <name type="scientific">Dankookia rubra</name>
    <dbReference type="NCBI Taxonomy" id="1442381"/>
    <lineage>
        <taxon>Bacteria</taxon>
        <taxon>Pseudomonadati</taxon>
        <taxon>Pseudomonadota</taxon>
        <taxon>Alphaproteobacteria</taxon>
        <taxon>Acetobacterales</taxon>
        <taxon>Roseomonadaceae</taxon>
        <taxon>Dankookia</taxon>
    </lineage>
</organism>
<dbReference type="InterPro" id="IPR011701">
    <property type="entry name" value="MFS"/>
</dbReference>
<feature type="transmembrane region" description="Helical" evidence="4">
    <location>
        <begin position="121"/>
        <end position="139"/>
    </location>
</feature>
<dbReference type="PROSITE" id="PS50850">
    <property type="entry name" value="MFS"/>
    <property type="match status" value="1"/>
</dbReference>
<keyword evidence="3 4" id="KW-0472">Membrane</keyword>
<feature type="transmembrane region" description="Helical" evidence="4">
    <location>
        <begin position="381"/>
        <end position="400"/>
    </location>
</feature>
<feature type="transmembrane region" description="Helical" evidence="4">
    <location>
        <begin position="59"/>
        <end position="80"/>
    </location>
</feature>
<dbReference type="Proteomes" id="UP000295096">
    <property type="component" value="Unassembled WGS sequence"/>
</dbReference>
<feature type="domain" description="Major facilitator superfamily (MFS) profile" evidence="5">
    <location>
        <begin position="26"/>
        <end position="404"/>
    </location>
</feature>
<keyword evidence="1 4" id="KW-0812">Transmembrane</keyword>
<accession>A0A4R5Q8A4</accession>
<sequence length="406" mass="39663">MPPCRHGWGRRCGMTLGTAAAAPRHAAPVIGLAVAAVGLSTTLPLPLYGAYAAAGGHGAGALALAFACYAAMVIATAPLLGPLPDRIGRKPCVLLGLGFAALSTLVLGLQPGLGALALARAAQGLGMGCVAGAAAAWAAELAGGGPDGGSGGAGQAARIVAAATIGSFATGGVLTLLALWVAPATYPPATFALHLGFAALLLVLVWRLPETLPPGVPRGAWLRRPAFPRGTWPTTLAILPGWGVTGTVLTSVPAALAAAGLPGAGPLAACAMMGFGVLAQLALRRLAPRRAVGWGLGLLVAGAAACFWGAAVQALWPLLLGGVAVGVAVYALVYPGGLAAVAEAATGEERARAVAGYFVVAHAGFSAGPLAVGLAVDALGVPLALGGTWVLVALAAAGLGRRLRRG</sequence>
<dbReference type="InterPro" id="IPR036259">
    <property type="entry name" value="MFS_trans_sf"/>
</dbReference>
<dbReference type="OrthoDB" id="7278234at2"/>
<evidence type="ECO:0000259" key="5">
    <source>
        <dbReference type="PROSITE" id="PS50850"/>
    </source>
</evidence>
<feature type="transmembrane region" description="Helical" evidence="4">
    <location>
        <begin position="188"/>
        <end position="209"/>
    </location>
</feature>
<evidence type="ECO:0000256" key="3">
    <source>
        <dbReference type="ARBA" id="ARBA00023136"/>
    </source>
</evidence>
<keyword evidence="2 4" id="KW-1133">Transmembrane helix</keyword>
<proteinExistence type="predicted"/>
<evidence type="ECO:0000313" key="7">
    <source>
        <dbReference type="Proteomes" id="UP000295096"/>
    </source>
</evidence>
<dbReference type="Gene3D" id="1.20.1250.20">
    <property type="entry name" value="MFS general substrate transporter like domains"/>
    <property type="match status" value="1"/>
</dbReference>
<feature type="transmembrane region" description="Helical" evidence="4">
    <location>
        <begin position="291"/>
        <end position="312"/>
    </location>
</feature>
<dbReference type="GO" id="GO:0005886">
    <property type="term" value="C:plasma membrane"/>
    <property type="evidence" value="ECO:0007669"/>
    <property type="project" value="TreeGrafter"/>
</dbReference>
<feature type="transmembrane region" description="Helical" evidence="4">
    <location>
        <begin position="92"/>
        <end position="109"/>
    </location>
</feature>
<feature type="transmembrane region" description="Helical" evidence="4">
    <location>
        <begin position="354"/>
        <end position="375"/>
    </location>
</feature>
<feature type="transmembrane region" description="Helical" evidence="4">
    <location>
        <begin position="159"/>
        <end position="182"/>
    </location>
</feature>
<feature type="transmembrane region" description="Helical" evidence="4">
    <location>
        <begin position="318"/>
        <end position="342"/>
    </location>
</feature>
<feature type="transmembrane region" description="Helical" evidence="4">
    <location>
        <begin position="255"/>
        <end position="279"/>
    </location>
</feature>
<protein>
    <submittedName>
        <fullName evidence="6">MFS transporter</fullName>
    </submittedName>
</protein>
<feature type="transmembrane region" description="Helical" evidence="4">
    <location>
        <begin position="230"/>
        <end position="249"/>
    </location>
</feature>
<dbReference type="PANTHER" id="PTHR23521:SF3">
    <property type="entry name" value="MFS TRANSPORTER"/>
    <property type="match status" value="1"/>
</dbReference>
<gene>
    <name evidence="6" type="ORF">E2C06_28760</name>
</gene>
<evidence type="ECO:0000256" key="4">
    <source>
        <dbReference type="SAM" id="Phobius"/>
    </source>
</evidence>
<comment type="caution">
    <text evidence="6">The sequence shown here is derived from an EMBL/GenBank/DDBJ whole genome shotgun (WGS) entry which is preliminary data.</text>
</comment>
<dbReference type="InterPro" id="IPR020846">
    <property type="entry name" value="MFS_dom"/>
</dbReference>
<dbReference type="SUPFAM" id="SSF103473">
    <property type="entry name" value="MFS general substrate transporter"/>
    <property type="match status" value="1"/>
</dbReference>
<dbReference type="PANTHER" id="PTHR23521">
    <property type="entry name" value="TRANSPORTER MFS SUPERFAMILY"/>
    <property type="match status" value="1"/>
</dbReference>
<dbReference type="GO" id="GO:0022857">
    <property type="term" value="F:transmembrane transporter activity"/>
    <property type="evidence" value="ECO:0007669"/>
    <property type="project" value="InterPro"/>
</dbReference>
<dbReference type="AlphaFoldDB" id="A0A4R5Q8A4"/>
<name>A0A4R5Q8A4_9PROT</name>
<evidence type="ECO:0000256" key="2">
    <source>
        <dbReference type="ARBA" id="ARBA00022989"/>
    </source>
</evidence>
<keyword evidence="7" id="KW-1185">Reference proteome</keyword>
<dbReference type="EMBL" id="SMSJ01000077">
    <property type="protein sequence ID" value="TDH59172.1"/>
    <property type="molecule type" value="Genomic_DNA"/>
</dbReference>
<evidence type="ECO:0000256" key="1">
    <source>
        <dbReference type="ARBA" id="ARBA00022692"/>
    </source>
</evidence>
<reference evidence="6 7" key="1">
    <citation type="journal article" date="2016" name="J. Microbiol.">
        <title>Dankookia rubra gen. nov., sp. nov., an alphaproteobacterium isolated from sediment of a shallow stream.</title>
        <authorList>
            <person name="Kim W.H."/>
            <person name="Kim D.H."/>
            <person name="Kang K."/>
            <person name="Ahn T.Y."/>
        </authorList>
    </citation>
    <scope>NUCLEOTIDE SEQUENCE [LARGE SCALE GENOMIC DNA]</scope>
    <source>
        <strain evidence="6 7">JCM30602</strain>
    </source>
</reference>